<feature type="signal peptide" evidence="1">
    <location>
        <begin position="1"/>
        <end position="21"/>
    </location>
</feature>
<dbReference type="OrthoDB" id="5850647at2759"/>
<accession>A0A7I4YHJ2</accession>
<sequence length="110" mass="12682">MMTSSIYPLIALLVVVRLSYQETVENDNFLRPRRNFFMSSGPSQARVMELERIVNTIVPRQSRNVQPSSDDVEQRPNRAVEKSLLGSTAPCFCPAFARCIGNCHRIFRYW</sequence>
<dbReference type="WBParaSite" id="HCON_00097710-00001">
    <property type="protein sequence ID" value="HCON_00097710-00001"/>
    <property type="gene ID" value="HCON_00097710"/>
</dbReference>
<keyword evidence="1" id="KW-0732">Signal</keyword>
<feature type="chain" id="PRO_5029871373" evidence="1">
    <location>
        <begin position="22"/>
        <end position="110"/>
    </location>
</feature>
<keyword evidence="2" id="KW-1185">Reference proteome</keyword>
<evidence type="ECO:0000256" key="1">
    <source>
        <dbReference type="SAM" id="SignalP"/>
    </source>
</evidence>
<protein>
    <submittedName>
        <fullName evidence="3">Secreted protein</fullName>
    </submittedName>
</protein>
<organism evidence="2 3">
    <name type="scientific">Haemonchus contortus</name>
    <name type="common">Barber pole worm</name>
    <dbReference type="NCBI Taxonomy" id="6289"/>
    <lineage>
        <taxon>Eukaryota</taxon>
        <taxon>Metazoa</taxon>
        <taxon>Ecdysozoa</taxon>
        <taxon>Nematoda</taxon>
        <taxon>Chromadorea</taxon>
        <taxon>Rhabditida</taxon>
        <taxon>Rhabditina</taxon>
        <taxon>Rhabditomorpha</taxon>
        <taxon>Strongyloidea</taxon>
        <taxon>Trichostrongylidae</taxon>
        <taxon>Haemonchus</taxon>
    </lineage>
</organism>
<proteinExistence type="predicted"/>
<dbReference type="Proteomes" id="UP000025227">
    <property type="component" value="Unplaced"/>
</dbReference>
<reference evidence="3" key="1">
    <citation type="submission" date="2020-12" db="UniProtKB">
        <authorList>
            <consortium name="WormBaseParasite"/>
        </authorList>
    </citation>
    <scope>IDENTIFICATION</scope>
    <source>
        <strain evidence="3">MHco3</strain>
    </source>
</reference>
<dbReference type="AlphaFoldDB" id="A0A7I4YHJ2"/>
<evidence type="ECO:0000313" key="2">
    <source>
        <dbReference type="Proteomes" id="UP000025227"/>
    </source>
</evidence>
<name>A0A7I4YHJ2_HAECO</name>
<dbReference type="OMA" id="NCHRIFR"/>
<evidence type="ECO:0000313" key="3">
    <source>
        <dbReference type="WBParaSite" id="HCON_00097710-00001"/>
    </source>
</evidence>